<accession>A0A6I4IE95</accession>
<dbReference type="Proteomes" id="UP000431264">
    <property type="component" value="Unassembled WGS sequence"/>
</dbReference>
<protein>
    <submittedName>
        <fullName evidence="1">Uncharacterized protein</fullName>
    </submittedName>
</protein>
<dbReference type="AlphaFoldDB" id="A0A6I4IE95"/>
<dbReference type="Pfam" id="PF19692">
    <property type="entry name" value="DUF6193"/>
    <property type="match status" value="1"/>
</dbReference>
<keyword evidence="2" id="KW-1185">Reference proteome</keyword>
<proteinExistence type="predicted"/>
<reference evidence="2" key="1">
    <citation type="submission" date="2019-05" db="EMBL/GenBank/DDBJ databases">
        <title>Flavobacterium profundi sp. nov., isolated from a deep-sea seamount.</title>
        <authorList>
            <person name="Zhang D.-C."/>
        </authorList>
    </citation>
    <scope>NUCLEOTIDE SEQUENCE [LARGE SCALE GENOMIC DNA]</scope>
    <source>
        <strain evidence="2">TP390</strain>
    </source>
</reference>
<gene>
    <name evidence="1" type="ORF">GOQ30_01065</name>
</gene>
<dbReference type="InterPro" id="IPR045682">
    <property type="entry name" value="DUF6193"/>
</dbReference>
<sequence>MITKFLQLFKTKATAPNNSDKLELVAGLGKVINRALVERNSVLRVSEVSDLETLPFSYAVIKNGKKFSQVDIAKNEKLFLLDFWSDGVCLANGHASSLSELVDMLEFWLCNAIPTRALAERFSSITANEIAIAFDANQEVAYTWNLILQDTSLELTDFVRLAYQDEVVRLLFPYTSLYTLCFSRCTGYPYDSVGLPNVTSKRFETFVGITGNKPSEVQYVVTINGTTYLGEGNAEEALQIVKAHLPKDITAARKGTAED</sequence>
<dbReference type="RefSeq" id="WP_140996164.1">
    <property type="nucleotide sequence ID" value="NZ_VDCZ01000001.1"/>
</dbReference>
<comment type="caution">
    <text evidence="1">The sequence shown here is derived from an EMBL/GenBank/DDBJ whole genome shotgun (WGS) entry which is preliminary data.</text>
</comment>
<name>A0A6I4IE95_9FLAO</name>
<evidence type="ECO:0000313" key="2">
    <source>
        <dbReference type="Proteomes" id="UP000431264"/>
    </source>
</evidence>
<dbReference type="OrthoDB" id="3378006at2"/>
<organism evidence="1 2">
    <name type="scientific">Flavobacterium profundi</name>
    <dbReference type="NCBI Taxonomy" id="1774945"/>
    <lineage>
        <taxon>Bacteria</taxon>
        <taxon>Pseudomonadati</taxon>
        <taxon>Bacteroidota</taxon>
        <taxon>Flavobacteriia</taxon>
        <taxon>Flavobacteriales</taxon>
        <taxon>Flavobacteriaceae</taxon>
        <taxon>Flavobacterium</taxon>
    </lineage>
</organism>
<dbReference type="EMBL" id="WQLW01000001">
    <property type="protein sequence ID" value="MVO07750.1"/>
    <property type="molecule type" value="Genomic_DNA"/>
</dbReference>
<evidence type="ECO:0000313" key="1">
    <source>
        <dbReference type="EMBL" id="MVO07750.1"/>
    </source>
</evidence>